<keyword evidence="2" id="KW-1185">Reference proteome</keyword>
<evidence type="ECO:0000313" key="1">
    <source>
        <dbReference type="EMBL" id="KTD68676.1"/>
    </source>
</evidence>
<dbReference type="AlphaFoldDB" id="A0A0W0ZI72"/>
<dbReference type="PATRIC" id="fig|947033.5.peg.1946"/>
<dbReference type="EMBL" id="LNYY01000019">
    <property type="protein sequence ID" value="KTD68676.1"/>
    <property type="molecule type" value="Genomic_DNA"/>
</dbReference>
<dbReference type="STRING" id="947033.Lste_1834"/>
<reference evidence="1 2" key="1">
    <citation type="submission" date="2015-11" db="EMBL/GenBank/DDBJ databases">
        <title>Genomic analysis of 38 Legionella species identifies large and diverse effector repertoires.</title>
        <authorList>
            <person name="Burstein D."/>
            <person name="Amaro F."/>
            <person name="Zusman T."/>
            <person name="Lifshitz Z."/>
            <person name="Cohen O."/>
            <person name="Gilbert J.A."/>
            <person name="Pupko T."/>
            <person name="Shuman H.A."/>
            <person name="Segal G."/>
        </authorList>
    </citation>
    <scope>NUCLEOTIDE SEQUENCE [LARGE SCALE GENOMIC DNA]</scope>
    <source>
        <strain evidence="1 2">IMVS3376</strain>
    </source>
</reference>
<name>A0A0W0ZI72_9GAMM</name>
<protein>
    <submittedName>
        <fullName evidence="1">Uncharacterized protein</fullName>
    </submittedName>
</protein>
<comment type="caution">
    <text evidence="1">The sequence shown here is derived from an EMBL/GenBank/DDBJ whole genome shotgun (WGS) entry which is preliminary data.</text>
</comment>
<organism evidence="1 2">
    <name type="scientific">Legionella steelei</name>
    <dbReference type="NCBI Taxonomy" id="947033"/>
    <lineage>
        <taxon>Bacteria</taxon>
        <taxon>Pseudomonadati</taxon>
        <taxon>Pseudomonadota</taxon>
        <taxon>Gammaproteobacteria</taxon>
        <taxon>Legionellales</taxon>
        <taxon>Legionellaceae</taxon>
        <taxon>Legionella</taxon>
    </lineage>
</organism>
<gene>
    <name evidence="1" type="ORF">Lste_1834</name>
</gene>
<accession>A0A0W0ZI72</accession>
<evidence type="ECO:0000313" key="2">
    <source>
        <dbReference type="Proteomes" id="UP000054926"/>
    </source>
</evidence>
<proteinExistence type="predicted"/>
<sequence length="94" mass="10437">MTWALESNLSPLAVPCRLACFLANKDRAAVATMLKSVNGEGLTPMEFAKSLDNIKPFIHFLEDKFEEINPTANRSPKSFLSCFASGNNPFPYPR</sequence>
<dbReference type="Proteomes" id="UP000054926">
    <property type="component" value="Unassembled WGS sequence"/>
</dbReference>